<dbReference type="Gene3D" id="3.30.160.270">
    <property type="match status" value="1"/>
</dbReference>
<feature type="domain" description="Pyruvate carboxyltransferase" evidence="6">
    <location>
        <begin position="5"/>
        <end position="256"/>
    </location>
</feature>
<evidence type="ECO:0000256" key="4">
    <source>
        <dbReference type="ARBA" id="ARBA00023304"/>
    </source>
</evidence>
<dbReference type="Pfam" id="PF00682">
    <property type="entry name" value="HMGL-like"/>
    <property type="match status" value="1"/>
</dbReference>
<dbReference type="EC" id="2.3.3.13" evidence="7"/>
<dbReference type="Pfam" id="PF22617">
    <property type="entry name" value="HCS_D2"/>
    <property type="match status" value="1"/>
</dbReference>
<dbReference type="SUPFAM" id="SSF51569">
    <property type="entry name" value="Aldolase"/>
    <property type="match status" value="1"/>
</dbReference>
<comment type="similarity">
    <text evidence="1 5">Belongs to the alpha-IPM synthase/homocitrate synthase family.</text>
</comment>
<evidence type="ECO:0000313" key="7">
    <source>
        <dbReference type="EMBL" id="WEU40014.1"/>
    </source>
</evidence>
<organism evidence="7 8">
    <name type="scientific">Odinarchaeota yellowstonii (strain LCB_4)</name>
    <dbReference type="NCBI Taxonomy" id="1841599"/>
    <lineage>
        <taxon>Archaea</taxon>
        <taxon>Promethearchaeati</taxon>
        <taxon>Candidatus Odinarchaeota</taxon>
        <taxon>Candidatus Odinarchaeia</taxon>
        <taxon>Candidatus Odinarchaeales</taxon>
        <taxon>Candidatus Odinarchaeaceae</taxon>
        <taxon>Candidatus Odinarchaeum</taxon>
    </lineage>
</organism>
<dbReference type="KEGG" id="oyw:OdinLCB4_005965"/>
<dbReference type="SMART" id="SM00917">
    <property type="entry name" value="LeuA_dimer"/>
    <property type="match status" value="1"/>
</dbReference>
<dbReference type="InterPro" id="IPR000891">
    <property type="entry name" value="PYR_CT"/>
</dbReference>
<dbReference type="InterPro" id="IPR036230">
    <property type="entry name" value="LeuA_allosteric_dom_sf"/>
</dbReference>
<dbReference type="FunFam" id="1.10.238.260:FF:000001">
    <property type="entry name" value="2-isopropylmalate synthase"/>
    <property type="match status" value="1"/>
</dbReference>
<keyword evidence="4" id="KW-0100">Branched-chain amino acid biosynthesis</keyword>
<dbReference type="SUPFAM" id="SSF110921">
    <property type="entry name" value="2-isopropylmalate synthase LeuA, allosteric (dimerisation) domain"/>
    <property type="match status" value="1"/>
</dbReference>
<accession>A0AAF0IB22</accession>
<keyword evidence="7" id="KW-0012">Acyltransferase</keyword>
<reference evidence="7" key="1">
    <citation type="journal article" date="2017" name="Nature">
        <title>Asgard archaea illuminate the origin of eukaryotic cellular complexity.</title>
        <authorList>
            <person name="Zaremba-Niedzwiedzka K."/>
            <person name="Caceres E.F."/>
            <person name="Saw J.H."/>
            <person name="Backstrom D."/>
            <person name="Juzokaite L."/>
            <person name="Vancaester E."/>
            <person name="Seitz K.W."/>
            <person name="Anantharaman K."/>
            <person name="Starnawski P."/>
            <person name="Kjeldsen K.U."/>
            <person name="Scott M.B."/>
            <person name="Nunoura T."/>
            <person name="Banfield J.F."/>
            <person name="Schramm A."/>
            <person name="Baker B.J."/>
            <person name="Spang A."/>
            <person name="Ettema T.J.G."/>
        </authorList>
    </citation>
    <scope>NUCLEOTIDE SEQUENCE</scope>
    <source>
        <strain evidence="7">LCB_4</strain>
    </source>
</reference>
<evidence type="ECO:0000259" key="6">
    <source>
        <dbReference type="PROSITE" id="PS50991"/>
    </source>
</evidence>
<dbReference type="Gene3D" id="3.20.20.70">
    <property type="entry name" value="Aldolase class I"/>
    <property type="match status" value="1"/>
</dbReference>
<dbReference type="PANTHER" id="PTHR42880:SF2">
    <property type="entry name" value="(R)-CITRAMALATE SYNTHASE CIMA"/>
    <property type="match status" value="1"/>
</dbReference>
<dbReference type="InterPro" id="IPR054691">
    <property type="entry name" value="LeuA/HCS_post-cat"/>
</dbReference>
<dbReference type="PANTHER" id="PTHR42880">
    <property type="entry name" value="HOMOCITRATE SYNTHASE"/>
    <property type="match status" value="1"/>
</dbReference>
<evidence type="ECO:0000256" key="5">
    <source>
        <dbReference type="RuleBase" id="RU003523"/>
    </source>
</evidence>
<dbReference type="GO" id="GO:0003852">
    <property type="term" value="F:2-isopropylmalate synthase activity"/>
    <property type="evidence" value="ECO:0007669"/>
    <property type="project" value="UniProtKB-EC"/>
</dbReference>
<dbReference type="InterPro" id="IPR013709">
    <property type="entry name" value="2-isopropylmalate_synth_dimer"/>
</dbReference>
<dbReference type="Pfam" id="PF08502">
    <property type="entry name" value="LeuA_dimer"/>
    <property type="match status" value="1"/>
</dbReference>
<proteinExistence type="inferred from homology"/>
<evidence type="ECO:0000256" key="2">
    <source>
        <dbReference type="ARBA" id="ARBA00022605"/>
    </source>
</evidence>
<dbReference type="PROSITE" id="PS00815">
    <property type="entry name" value="AIPM_HOMOCIT_SYNTH_1"/>
    <property type="match status" value="1"/>
</dbReference>
<dbReference type="EMBL" id="CP091871">
    <property type="protein sequence ID" value="WEU40014.1"/>
    <property type="molecule type" value="Genomic_DNA"/>
</dbReference>
<dbReference type="PROSITE" id="PS50991">
    <property type="entry name" value="PYR_CT"/>
    <property type="match status" value="1"/>
</dbReference>
<dbReference type="PROSITE" id="PS00816">
    <property type="entry name" value="AIPM_HOMOCIT_SYNTH_2"/>
    <property type="match status" value="1"/>
</dbReference>
<evidence type="ECO:0000256" key="3">
    <source>
        <dbReference type="ARBA" id="ARBA00022679"/>
    </source>
</evidence>
<sequence>MNKRILVFDTTLRDGEQTPGVTLSPDKKIALARSLDDFGVDIIEAGMAVTSKGEYEAIKEIAKQGLKAKIYDGCRLNVKEVELALDIDVDGVQIIVPTSELHQRVKLGKTRQQIEDLLVEVISYAKDHGLEVGVSAEDASRTENSYLVQVAKKVEELKGDRFCYCDTVGVLTPETAYENIGELRKEVKIKMGIHCHNDFGLATANTIAALKAGADEFHSTINGLGERAGNAATEEIVMALKQLYGVELNLKYSKLFTLSREMANLTGVTVQPNKAIVGANAFTHESGIHTDGMMKDTRMYEPFDPEIIGRKRKYVIGKHSGKSIVKNMLKELGIELSEDQLLILVDKVKTLAEKDKLVTEADVVALAYDIIGSPRKEFVKLDELTVVTGNKITPFASVHIYANNKKYMASGTGVGPVDAAINAIKNATNMFTDIKLENYEVKSITGGTNALVDVAVTLKKGEVERKGRGVSEDIIAASVLAYLSAVNQILILPEETAKQINKP</sequence>
<dbReference type="InterPro" id="IPR013785">
    <property type="entry name" value="Aldolase_TIM"/>
</dbReference>
<dbReference type="InterPro" id="IPR002034">
    <property type="entry name" value="AIPM/Hcit_synth_CS"/>
</dbReference>
<dbReference type="Gene3D" id="1.10.238.260">
    <property type="match status" value="1"/>
</dbReference>
<gene>
    <name evidence="7" type="ORF">OdinLCB4_005965</name>
</gene>
<evidence type="ECO:0000313" key="8">
    <source>
        <dbReference type="Proteomes" id="UP000186851"/>
    </source>
</evidence>
<dbReference type="Proteomes" id="UP000186851">
    <property type="component" value="Chromosome"/>
</dbReference>
<keyword evidence="3 5" id="KW-0808">Transferase</keyword>
<keyword evidence="2" id="KW-0028">Amino-acid biosynthesis</keyword>
<dbReference type="NCBIfam" id="NF002085">
    <property type="entry name" value="PRK00915.1-2"/>
    <property type="match status" value="1"/>
</dbReference>
<protein>
    <submittedName>
        <fullName evidence="7">2-isopropylmalate synthase</fullName>
        <ecNumber evidence="7">2.3.3.13</ecNumber>
    </submittedName>
</protein>
<dbReference type="GO" id="GO:0009098">
    <property type="term" value="P:L-leucine biosynthetic process"/>
    <property type="evidence" value="ECO:0007669"/>
    <property type="project" value="InterPro"/>
</dbReference>
<evidence type="ECO:0000256" key="1">
    <source>
        <dbReference type="ARBA" id="ARBA00006154"/>
    </source>
</evidence>
<dbReference type="AlphaFoldDB" id="A0AAF0IB22"/>
<reference evidence="7" key="2">
    <citation type="journal article" date="2022" name="Nat. Microbiol.">
        <title>A closed Candidatus Odinarchaeum chromosome exposes Asgard archaeal viruses.</title>
        <authorList>
            <person name="Tamarit D."/>
            <person name="Caceres E.F."/>
            <person name="Krupovic M."/>
            <person name="Nijland R."/>
            <person name="Eme L."/>
            <person name="Robinson N.P."/>
            <person name="Ettema T.J.G."/>
        </authorList>
    </citation>
    <scope>NUCLEOTIDE SEQUENCE</scope>
    <source>
        <strain evidence="7">LCB_4</strain>
    </source>
</reference>
<name>A0AAF0IB22_ODILC</name>